<dbReference type="AlphaFoldDB" id="A0A1A9I784"/>
<dbReference type="SUPFAM" id="SSF49464">
    <property type="entry name" value="Carboxypeptidase regulatory domain-like"/>
    <property type="match status" value="1"/>
</dbReference>
<protein>
    <recommendedName>
        <fullName evidence="2">Outer membrane protein beta-barrel domain-containing protein</fullName>
    </recommendedName>
</protein>
<evidence type="ECO:0000256" key="1">
    <source>
        <dbReference type="SAM" id="SignalP"/>
    </source>
</evidence>
<evidence type="ECO:0000259" key="2">
    <source>
        <dbReference type="Pfam" id="PF14905"/>
    </source>
</evidence>
<dbReference type="InterPro" id="IPR008969">
    <property type="entry name" value="CarboxyPept-like_regulatory"/>
</dbReference>
<feature type="signal peptide" evidence="1">
    <location>
        <begin position="1"/>
        <end position="22"/>
    </location>
</feature>
<dbReference type="Gene3D" id="2.60.40.1120">
    <property type="entry name" value="Carboxypeptidase-like, regulatory domain"/>
    <property type="match status" value="1"/>
</dbReference>
<dbReference type="KEGG" id="nia:A8C56_17675"/>
<feature type="domain" description="Outer membrane protein beta-barrel" evidence="2">
    <location>
        <begin position="464"/>
        <end position="859"/>
    </location>
</feature>
<organism evidence="3 4">
    <name type="scientific">Niabella ginsenosidivorans</name>
    <dbReference type="NCBI Taxonomy" id="1176587"/>
    <lineage>
        <taxon>Bacteria</taxon>
        <taxon>Pseudomonadati</taxon>
        <taxon>Bacteroidota</taxon>
        <taxon>Chitinophagia</taxon>
        <taxon>Chitinophagales</taxon>
        <taxon>Chitinophagaceae</taxon>
        <taxon>Niabella</taxon>
    </lineage>
</organism>
<gene>
    <name evidence="3" type="ORF">A8C56_17675</name>
</gene>
<reference evidence="3 4" key="1">
    <citation type="submission" date="2016-05" db="EMBL/GenBank/DDBJ databases">
        <title>Niabella ginsenosidivorans BS26 whole genome sequencing.</title>
        <authorList>
            <person name="Im W.T."/>
            <person name="Siddiqi M.Z."/>
        </authorList>
    </citation>
    <scope>NUCLEOTIDE SEQUENCE [LARGE SCALE GENOMIC DNA]</scope>
    <source>
        <strain evidence="3 4">BS26</strain>
    </source>
</reference>
<dbReference type="SUPFAM" id="SSF56935">
    <property type="entry name" value="Porins"/>
    <property type="match status" value="1"/>
</dbReference>
<dbReference type="InterPro" id="IPR041700">
    <property type="entry name" value="OMP_b-brl_3"/>
</dbReference>
<evidence type="ECO:0000313" key="4">
    <source>
        <dbReference type="Proteomes" id="UP000077667"/>
    </source>
</evidence>
<dbReference type="Proteomes" id="UP000077667">
    <property type="component" value="Chromosome"/>
</dbReference>
<dbReference type="Pfam" id="PF13715">
    <property type="entry name" value="CarbopepD_reg_2"/>
    <property type="match status" value="1"/>
</dbReference>
<dbReference type="STRING" id="1176587.A8C56_17675"/>
<name>A0A1A9I784_9BACT</name>
<proteinExistence type="predicted"/>
<keyword evidence="4" id="KW-1185">Reference proteome</keyword>
<dbReference type="Gene3D" id="3.55.50.30">
    <property type="match status" value="1"/>
</dbReference>
<sequence length="883" mass="99047">MKFFRSSVFILLMVFSVAVANAQSKKISVSAADQPLKAVLEQVQMQSGYTIIYSDEVIGDSMKATVNARHQPVSIILNTILPQNGLLYRYRSKGMIIVGSAAPGNHAAGPVPVKDLEGIVVDADQHPIPYASVSLINRDSTLAGTAGERDGRFRITYAFEDQKKYSIQVSSVGYRTGMFTVAFSDTVHLKPFVLEKEKSTLNTVTVVASKPLMERKADRYIVNVEGTPLGDGNNALEVLQKSPGIWVDANGTIKISGSGSVTIMINDVIQRMSGQDLAEYLRTIRSENIKKMEVIPNPPSEYEASGTGGIVHIILKKARDEGFTGQASAIFRQQKGKPYIASGISAQYKIKKLYFFGNGSFSKEQQIYYARTVNRYEDNSSYDGITDRINNNRQNNLQGGMVYDISEKQSLSFQGSTTGIRLLRNFKTGITLKDSAGGIVTGNSVTGWSRIPRLTTGTLNYNYKLDTLGSVFKILADYVKGEKAEDMNIASVYTDPLKDTLYRNSYPSSTEIYSGQMDYQKYLTVHTKLQAGVKYVAARRDNTTAMEQMVDDSWVLNKAASNRFIYNENLLMGYTAMESSVKQTSIKIGLRAEETYMKGNNVTLGQQFSRKYLNLFPSAFLLQNLNKNPVPASLSFSYSRRIRRPQFGDLNPFRLRIGDYTVVVGNPDLLPEYSNNFKLNYSFWKGYSVNLQYQRTNNIIAEFANPQKDGVIEYQTRNFTYLTSYGAYIYAPVKLTKWWAVNAHAGLYHAAYVINDFEIAQTSSYFNTYHTITLKNNFDLTLFTMYSSPHVEGNTKSASLFFADISAGKKFFDNKLRLRLTVTDVLNTFREKSLTTYNGVQIDFYQKRPTRSAGISVSYLLHAGKKIRDKKVEQSAEEEKNRI</sequence>
<dbReference type="RefSeq" id="WP_067759003.1">
    <property type="nucleotide sequence ID" value="NZ_CP015772.1"/>
</dbReference>
<dbReference type="Pfam" id="PF14905">
    <property type="entry name" value="OMP_b-brl_3"/>
    <property type="match status" value="1"/>
</dbReference>
<dbReference type="OrthoDB" id="905812at2"/>
<dbReference type="Gene3D" id="2.170.130.10">
    <property type="entry name" value="TonB-dependent receptor, plug domain"/>
    <property type="match status" value="1"/>
</dbReference>
<accession>A0A1A9I784</accession>
<evidence type="ECO:0000313" key="3">
    <source>
        <dbReference type="EMBL" id="ANH82561.1"/>
    </source>
</evidence>
<keyword evidence="1" id="KW-0732">Signal</keyword>
<dbReference type="EMBL" id="CP015772">
    <property type="protein sequence ID" value="ANH82561.1"/>
    <property type="molecule type" value="Genomic_DNA"/>
</dbReference>
<feature type="chain" id="PRO_5008390004" description="Outer membrane protein beta-barrel domain-containing protein" evidence="1">
    <location>
        <begin position="23"/>
        <end position="883"/>
    </location>
</feature>
<dbReference type="InterPro" id="IPR037066">
    <property type="entry name" value="Plug_dom_sf"/>
</dbReference>